<comment type="caution">
    <text evidence="2">The sequence shown here is derived from an EMBL/GenBank/DDBJ whole genome shotgun (WGS) entry which is preliminary data.</text>
</comment>
<name>A0A9D2UWD9_9ACTN</name>
<gene>
    <name evidence="2" type="ORF">K8U77_03995</name>
</gene>
<evidence type="ECO:0000313" key="2">
    <source>
        <dbReference type="EMBL" id="HJF65263.1"/>
    </source>
</evidence>
<sequence length="119" mass="13484">MTEQRAERERTNAADSPTISASSADEDRDHREPLEHATSSCSEEVRPVLEALLTDEAFYAFASLPTTHAFERVSHDLGLLETTPYLGRNYDPAYDAARPPFPLSRSLQWILRHLLSSRR</sequence>
<feature type="compositionally biased region" description="Polar residues" evidence="1">
    <location>
        <begin position="13"/>
        <end position="23"/>
    </location>
</feature>
<accession>A0A9D2UWD9</accession>
<dbReference type="AlphaFoldDB" id="A0A9D2UWD9"/>
<reference evidence="2" key="2">
    <citation type="submission" date="2021-09" db="EMBL/GenBank/DDBJ databases">
        <authorList>
            <person name="Gilroy R."/>
        </authorList>
    </citation>
    <scope>NUCLEOTIDE SEQUENCE</scope>
    <source>
        <strain evidence="2">ChiGjej6B6-11269</strain>
    </source>
</reference>
<feature type="compositionally biased region" description="Basic and acidic residues" evidence="1">
    <location>
        <begin position="1"/>
        <end position="12"/>
    </location>
</feature>
<feature type="compositionally biased region" description="Basic and acidic residues" evidence="1">
    <location>
        <begin position="25"/>
        <end position="35"/>
    </location>
</feature>
<protein>
    <submittedName>
        <fullName evidence="2">Uncharacterized protein</fullName>
    </submittedName>
</protein>
<proteinExistence type="predicted"/>
<feature type="region of interest" description="Disordered" evidence="1">
    <location>
        <begin position="1"/>
        <end position="41"/>
    </location>
</feature>
<organism evidence="2 3">
    <name type="scientific">Slackia equolifaciens</name>
    <dbReference type="NCBI Taxonomy" id="498718"/>
    <lineage>
        <taxon>Bacteria</taxon>
        <taxon>Bacillati</taxon>
        <taxon>Actinomycetota</taxon>
        <taxon>Coriobacteriia</taxon>
        <taxon>Eggerthellales</taxon>
        <taxon>Eggerthellaceae</taxon>
        <taxon>Slackia</taxon>
    </lineage>
</organism>
<dbReference type="EMBL" id="DYWI01000065">
    <property type="protein sequence ID" value="HJF65263.1"/>
    <property type="molecule type" value="Genomic_DNA"/>
</dbReference>
<evidence type="ECO:0000313" key="3">
    <source>
        <dbReference type="Proteomes" id="UP000786989"/>
    </source>
</evidence>
<reference evidence="2" key="1">
    <citation type="journal article" date="2021" name="PeerJ">
        <title>Extensive microbial diversity within the chicken gut microbiome revealed by metagenomics and culture.</title>
        <authorList>
            <person name="Gilroy R."/>
            <person name="Ravi A."/>
            <person name="Getino M."/>
            <person name="Pursley I."/>
            <person name="Horton D.L."/>
            <person name="Alikhan N.F."/>
            <person name="Baker D."/>
            <person name="Gharbi K."/>
            <person name="Hall N."/>
            <person name="Watson M."/>
            <person name="Adriaenssens E.M."/>
            <person name="Foster-Nyarko E."/>
            <person name="Jarju S."/>
            <person name="Secka A."/>
            <person name="Antonio M."/>
            <person name="Oren A."/>
            <person name="Chaudhuri R.R."/>
            <person name="La Ragione R."/>
            <person name="Hildebrand F."/>
            <person name="Pallen M.J."/>
        </authorList>
    </citation>
    <scope>NUCLEOTIDE SEQUENCE</scope>
    <source>
        <strain evidence="2">ChiGjej6B6-11269</strain>
    </source>
</reference>
<evidence type="ECO:0000256" key="1">
    <source>
        <dbReference type="SAM" id="MobiDB-lite"/>
    </source>
</evidence>
<dbReference type="Proteomes" id="UP000786989">
    <property type="component" value="Unassembled WGS sequence"/>
</dbReference>